<proteinExistence type="predicted"/>
<evidence type="ECO:0000313" key="2">
    <source>
        <dbReference type="EMBL" id="KAJ5109185.1"/>
    </source>
</evidence>
<evidence type="ECO:0000313" key="3">
    <source>
        <dbReference type="Proteomes" id="UP001149165"/>
    </source>
</evidence>
<comment type="caution">
    <text evidence="2">The sequence shown here is derived from an EMBL/GenBank/DDBJ whole genome shotgun (WGS) entry which is preliminary data.</text>
</comment>
<feature type="region of interest" description="Disordered" evidence="1">
    <location>
        <begin position="27"/>
        <end position="63"/>
    </location>
</feature>
<accession>A0A9W9KK09</accession>
<name>A0A9W9KK09_9EURO</name>
<reference evidence="2" key="1">
    <citation type="submission" date="2022-11" db="EMBL/GenBank/DDBJ databases">
        <authorList>
            <person name="Petersen C."/>
        </authorList>
    </citation>
    <scope>NUCLEOTIDE SEQUENCE</scope>
    <source>
        <strain evidence="2">IBT 30069</strain>
    </source>
</reference>
<keyword evidence="3" id="KW-1185">Reference proteome</keyword>
<sequence>MANPANATDKAQVAAWLRWLPPGAVKSREFKPRKHRSKKPREVEEAKKPNDNTSSSSEQESEELVKSTHFDLIDLAGKDLKTLKWAFEYR</sequence>
<organism evidence="2 3">
    <name type="scientific">Penicillium angulare</name>
    <dbReference type="NCBI Taxonomy" id="116970"/>
    <lineage>
        <taxon>Eukaryota</taxon>
        <taxon>Fungi</taxon>
        <taxon>Dikarya</taxon>
        <taxon>Ascomycota</taxon>
        <taxon>Pezizomycotina</taxon>
        <taxon>Eurotiomycetes</taxon>
        <taxon>Eurotiomycetidae</taxon>
        <taxon>Eurotiales</taxon>
        <taxon>Aspergillaceae</taxon>
        <taxon>Penicillium</taxon>
    </lineage>
</organism>
<protein>
    <submittedName>
        <fullName evidence="2">Uncharacterized protein</fullName>
    </submittedName>
</protein>
<gene>
    <name evidence="2" type="ORF">N7456_005860</name>
</gene>
<reference evidence="2" key="2">
    <citation type="journal article" date="2023" name="IMA Fungus">
        <title>Comparative genomic study of the Penicillium genus elucidates a diverse pangenome and 15 lateral gene transfer events.</title>
        <authorList>
            <person name="Petersen C."/>
            <person name="Sorensen T."/>
            <person name="Nielsen M.R."/>
            <person name="Sondergaard T.E."/>
            <person name="Sorensen J.L."/>
            <person name="Fitzpatrick D.A."/>
            <person name="Frisvad J.C."/>
            <person name="Nielsen K.L."/>
        </authorList>
    </citation>
    <scope>NUCLEOTIDE SEQUENCE</scope>
    <source>
        <strain evidence="2">IBT 30069</strain>
    </source>
</reference>
<dbReference type="AlphaFoldDB" id="A0A9W9KK09"/>
<feature type="compositionally biased region" description="Basic and acidic residues" evidence="1">
    <location>
        <begin position="40"/>
        <end position="50"/>
    </location>
</feature>
<dbReference type="Proteomes" id="UP001149165">
    <property type="component" value="Unassembled WGS sequence"/>
</dbReference>
<dbReference type="EMBL" id="JAPQKH010000003">
    <property type="protein sequence ID" value="KAJ5109185.1"/>
    <property type="molecule type" value="Genomic_DNA"/>
</dbReference>
<evidence type="ECO:0000256" key="1">
    <source>
        <dbReference type="SAM" id="MobiDB-lite"/>
    </source>
</evidence>